<organism evidence="7 8">
    <name type="scientific">Kocuria varians</name>
    <name type="common">Micrococcus varians</name>
    <dbReference type="NCBI Taxonomy" id="1272"/>
    <lineage>
        <taxon>Bacteria</taxon>
        <taxon>Bacillati</taxon>
        <taxon>Actinomycetota</taxon>
        <taxon>Actinomycetes</taxon>
        <taxon>Micrococcales</taxon>
        <taxon>Micrococcaceae</taxon>
        <taxon>Kocuria</taxon>
    </lineage>
</organism>
<feature type="transmembrane region" description="Helical" evidence="6">
    <location>
        <begin position="187"/>
        <end position="206"/>
    </location>
</feature>
<reference evidence="7" key="2">
    <citation type="submission" date="2020-07" db="EMBL/GenBank/DDBJ databases">
        <title>Genome of starter culture bacteria Kocuria salsicia reveals its technological properties and safety for usage in meat industry.</title>
        <authorList>
            <person name="Michael M."/>
            <person name="Konstantin K."/>
            <person name="Evgenii K."/>
            <person name="Galina S."/>
            <person name="Oksana K."/>
            <person name="Andrei L."/>
        </authorList>
    </citation>
    <scope>NUCLEOTIDE SEQUENCE [LARGE SCALE GENOMIC DNA]</scope>
    <source>
        <strain evidence="7">80</strain>
    </source>
</reference>
<dbReference type="EMBL" id="CP059343">
    <property type="protein sequence ID" value="QMS56378.1"/>
    <property type="molecule type" value="Genomic_DNA"/>
</dbReference>
<feature type="transmembrane region" description="Helical" evidence="6">
    <location>
        <begin position="78"/>
        <end position="99"/>
    </location>
</feature>
<dbReference type="NCBIfam" id="NF037982">
    <property type="entry name" value="Nramp_1"/>
    <property type="match status" value="1"/>
</dbReference>
<feature type="transmembrane region" description="Helical" evidence="6">
    <location>
        <begin position="318"/>
        <end position="338"/>
    </location>
</feature>
<dbReference type="GO" id="GO:0046872">
    <property type="term" value="F:metal ion binding"/>
    <property type="evidence" value="ECO:0007669"/>
    <property type="project" value="UniProtKB-UniRule"/>
</dbReference>
<feature type="transmembrane region" description="Helical" evidence="6">
    <location>
        <begin position="226"/>
        <end position="246"/>
    </location>
</feature>
<name>A0A7D7Q3N2_KOCVA</name>
<feature type="transmembrane region" description="Helical" evidence="6">
    <location>
        <begin position="279"/>
        <end position="298"/>
    </location>
</feature>
<gene>
    <name evidence="7" type="primary">mntH_2</name>
    <name evidence="6" type="synonym">mntH</name>
    <name evidence="7" type="ORF">CIB50_0001082</name>
</gene>
<dbReference type="NCBIfam" id="TIGR01197">
    <property type="entry name" value="nramp"/>
    <property type="match status" value="1"/>
</dbReference>
<feature type="transmembrane region" description="Helical" evidence="6">
    <location>
        <begin position="154"/>
        <end position="175"/>
    </location>
</feature>
<dbReference type="Pfam" id="PF01566">
    <property type="entry name" value="Nramp"/>
    <property type="match status" value="1"/>
</dbReference>
<dbReference type="KEGG" id="kvr:CIB50_0001082"/>
<keyword evidence="2 6" id="KW-0813">Transport</keyword>
<dbReference type="HAMAP" id="MF_00221">
    <property type="entry name" value="NRAMP"/>
    <property type="match status" value="1"/>
</dbReference>
<dbReference type="InterPro" id="IPR001046">
    <property type="entry name" value="NRAMP_fam"/>
</dbReference>
<keyword evidence="3 6" id="KW-0812">Transmembrane</keyword>
<keyword evidence="8" id="KW-1185">Reference proteome</keyword>
<keyword evidence="5 6" id="KW-0472">Membrane</keyword>
<comment type="subcellular location">
    <subcellularLocation>
        <location evidence="6">Cell membrane</location>
        <topology evidence="6">Multi-pass membrane protein</topology>
    </subcellularLocation>
    <subcellularLocation>
        <location evidence="1">Membrane</location>
        <topology evidence="1">Multi-pass membrane protein</topology>
    </subcellularLocation>
</comment>
<dbReference type="PANTHER" id="PTHR11706:SF33">
    <property type="entry name" value="NATURAL RESISTANCE-ASSOCIATED MACROPHAGE PROTEIN 2"/>
    <property type="match status" value="1"/>
</dbReference>
<evidence type="ECO:0000313" key="7">
    <source>
        <dbReference type="EMBL" id="QMS56378.1"/>
    </source>
</evidence>
<dbReference type="GO" id="GO:0015293">
    <property type="term" value="F:symporter activity"/>
    <property type="evidence" value="ECO:0007669"/>
    <property type="project" value="UniProtKB-UniRule"/>
</dbReference>
<evidence type="ECO:0000313" key="8">
    <source>
        <dbReference type="Proteomes" id="UP000216825"/>
    </source>
</evidence>
<dbReference type="GO" id="GO:0015086">
    <property type="term" value="F:cadmium ion transmembrane transporter activity"/>
    <property type="evidence" value="ECO:0007669"/>
    <property type="project" value="TreeGrafter"/>
</dbReference>
<protein>
    <recommendedName>
        <fullName evidence="6">Divalent metal cation transporter MntH</fullName>
    </recommendedName>
</protein>
<comment type="function">
    <text evidence="6">H(+)-stimulated, divalent metal cation uptake system.</text>
</comment>
<evidence type="ECO:0000256" key="3">
    <source>
        <dbReference type="ARBA" id="ARBA00022692"/>
    </source>
</evidence>
<evidence type="ECO:0000256" key="2">
    <source>
        <dbReference type="ARBA" id="ARBA00022448"/>
    </source>
</evidence>
<sequence length="463" mass="49366">MAIPAAHEEQKEQDQVGGLIRPANGPSLEEINGTVEVPPEGAAFWRTLLRFSGPGALVAVGYMDPGNWVTSIGGGAQFGYMLLNVILLSSLVAMLLQYMAAKLGIVTGMDLAQATRAHTGRRTGIVLWIVAELAIMATDIAEVIGAAIALHLLFGMSLVLGVILTVFDVFVLLLLMQVGFRKIEAIVATLILTIMAVFVYEVWIAAPDMGQVAVGFLPSAKVLQPQELHMALGIVGATVMPHNLYLHSAIVQSRAYDRADVAGKARAVRFATWDSNLQLSGAFIINCLLLLLGAGLFFGTSSDLSTFGALHAALQDNAIAGSVASPVLSTLFAVALLASGQNSTITGTLTGQVVMEGFIRLRVPLWFRRVITRLIAVIPVVICTIIYGGDEAALDALLVNSQVFLCIALPVSMVPLVWFTSSKKIMGERFANARWVSVLGWFSTVVLTVLNFRLIGEIIGVIA</sequence>
<keyword evidence="6" id="KW-0769">Symport</keyword>
<dbReference type="RefSeq" id="WP_055081963.1">
    <property type="nucleotide sequence ID" value="NZ_CP059343.1"/>
</dbReference>
<dbReference type="PANTHER" id="PTHR11706">
    <property type="entry name" value="SOLUTE CARRIER PROTEIN FAMILY 11 MEMBER"/>
    <property type="match status" value="1"/>
</dbReference>
<feature type="transmembrane region" description="Helical" evidence="6">
    <location>
        <begin position="433"/>
        <end position="455"/>
    </location>
</feature>
<evidence type="ECO:0000256" key="1">
    <source>
        <dbReference type="ARBA" id="ARBA00004141"/>
    </source>
</evidence>
<dbReference type="GO" id="GO:0005384">
    <property type="term" value="F:manganese ion transmembrane transporter activity"/>
    <property type="evidence" value="ECO:0007669"/>
    <property type="project" value="TreeGrafter"/>
</dbReference>
<feature type="transmembrane region" description="Helical" evidence="6">
    <location>
        <begin position="401"/>
        <end position="421"/>
    </location>
</feature>
<evidence type="ECO:0000256" key="5">
    <source>
        <dbReference type="ARBA" id="ARBA00023136"/>
    </source>
</evidence>
<evidence type="ECO:0000256" key="6">
    <source>
        <dbReference type="HAMAP-Rule" id="MF_00221"/>
    </source>
</evidence>
<dbReference type="Proteomes" id="UP000216825">
    <property type="component" value="Chromosome"/>
</dbReference>
<feature type="transmembrane region" description="Helical" evidence="6">
    <location>
        <begin position="370"/>
        <end position="389"/>
    </location>
</feature>
<keyword evidence="4 6" id="KW-1133">Transmembrane helix</keyword>
<proteinExistence type="inferred from homology"/>
<accession>A0A7D7Q3N2</accession>
<dbReference type="NCBIfam" id="NF001923">
    <property type="entry name" value="PRK00701.1"/>
    <property type="match status" value="1"/>
</dbReference>
<keyword evidence="6" id="KW-0406">Ion transport</keyword>
<reference evidence="7" key="1">
    <citation type="submission" date="2017-08" db="EMBL/GenBank/DDBJ databases">
        <authorList>
            <person name="Minaev M."/>
            <person name="Kurbakov K.A."/>
            <person name="Solodovnikova G.I."/>
            <person name="Kuznetsova O.A."/>
            <person name="Lisitsyn A.B."/>
        </authorList>
    </citation>
    <scope>NUCLEOTIDE SEQUENCE</scope>
    <source>
        <strain evidence="7">80</strain>
    </source>
</reference>
<feature type="transmembrane region" description="Helical" evidence="6">
    <location>
        <begin position="125"/>
        <end position="148"/>
    </location>
</feature>
<evidence type="ECO:0000256" key="4">
    <source>
        <dbReference type="ARBA" id="ARBA00022989"/>
    </source>
</evidence>
<dbReference type="PRINTS" id="PR00447">
    <property type="entry name" value="NATRESASSCMP"/>
</dbReference>
<comment type="similarity">
    <text evidence="6">Belongs to the NRAMP family.</text>
</comment>
<dbReference type="GO" id="GO:0005886">
    <property type="term" value="C:plasma membrane"/>
    <property type="evidence" value="ECO:0007669"/>
    <property type="project" value="UniProtKB-SubCell"/>
</dbReference>
<dbReference type="AlphaFoldDB" id="A0A7D7Q3N2"/>
<keyword evidence="6" id="KW-1003">Cell membrane</keyword>
<dbReference type="GO" id="GO:0034755">
    <property type="term" value="P:iron ion transmembrane transport"/>
    <property type="evidence" value="ECO:0007669"/>
    <property type="project" value="TreeGrafter"/>
</dbReference>